<sequence length="89" mass="9739">MGGENEVCLLHGEISRELSTLNKDIGKVSERVVKVEENTKLIPDIAKSIEELKNEKNRAMGFIAGVSFVVSGIVSVAAWLISMWIQKGP</sequence>
<name>A0ABS8HWP2_9FIRM</name>
<comment type="caution">
    <text evidence="2">The sequence shown here is derived from an EMBL/GenBank/DDBJ whole genome shotgun (WGS) entry which is preliminary data.</text>
</comment>
<keyword evidence="1" id="KW-1133">Transmembrane helix</keyword>
<dbReference type="RefSeq" id="WP_229536554.1">
    <property type="nucleotide sequence ID" value="NZ_JAJHJB010000036.1"/>
</dbReference>
<keyword evidence="3" id="KW-1185">Reference proteome</keyword>
<evidence type="ECO:0000313" key="3">
    <source>
        <dbReference type="Proteomes" id="UP001165492"/>
    </source>
</evidence>
<proteinExistence type="predicted"/>
<gene>
    <name evidence="2" type="ORF">LMF89_19805</name>
</gene>
<protein>
    <submittedName>
        <fullName evidence="2">Uncharacterized protein</fullName>
    </submittedName>
</protein>
<keyword evidence="1" id="KW-0812">Transmembrane</keyword>
<feature type="transmembrane region" description="Helical" evidence="1">
    <location>
        <begin position="62"/>
        <end position="85"/>
    </location>
</feature>
<keyword evidence="1" id="KW-0472">Membrane</keyword>
<accession>A0ABS8HWP2</accession>
<dbReference type="EMBL" id="JAJHJB010000036">
    <property type="protein sequence ID" value="MCC5467583.1"/>
    <property type="molecule type" value="Genomic_DNA"/>
</dbReference>
<reference evidence="2" key="1">
    <citation type="submission" date="2021-11" db="EMBL/GenBank/DDBJ databases">
        <title>Description of a new species Pelosinus isolated from the bottom sediments of Lake Baikal.</title>
        <authorList>
            <person name="Zakharyuk A."/>
        </authorList>
    </citation>
    <scope>NUCLEOTIDE SEQUENCE</scope>
    <source>
        <strain evidence="2">Bkl1</strain>
    </source>
</reference>
<organism evidence="2 3">
    <name type="scientific">Pelosinus baikalensis</name>
    <dbReference type="NCBI Taxonomy" id="2892015"/>
    <lineage>
        <taxon>Bacteria</taxon>
        <taxon>Bacillati</taxon>
        <taxon>Bacillota</taxon>
        <taxon>Negativicutes</taxon>
        <taxon>Selenomonadales</taxon>
        <taxon>Sporomusaceae</taxon>
        <taxon>Pelosinus</taxon>
    </lineage>
</organism>
<evidence type="ECO:0000256" key="1">
    <source>
        <dbReference type="SAM" id="Phobius"/>
    </source>
</evidence>
<dbReference type="Proteomes" id="UP001165492">
    <property type="component" value="Unassembled WGS sequence"/>
</dbReference>
<evidence type="ECO:0000313" key="2">
    <source>
        <dbReference type="EMBL" id="MCC5467583.1"/>
    </source>
</evidence>